<evidence type="ECO:0000256" key="5">
    <source>
        <dbReference type="PROSITE-ProRule" id="PRU00201"/>
    </source>
</evidence>
<feature type="domain" description="T-box" evidence="7">
    <location>
        <begin position="13"/>
        <end position="200"/>
    </location>
</feature>
<feature type="compositionally biased region" description="Polar residues" evidence="6">
    <location>
        <begin position="488"/>
        <end position="503"/>
    </location>
</feature>
<dbReference type="GO" id="GO:0001708">
    <property type="term" value="P:cell fate specification"/>
    <property type="evidence" value="ECO:0007669"/>
    <property type="project" value="TreeGrafter"/>
</dbReference>
<dbReference type="SMART" id="SM00425">
    <property type="entry name" value="TBOX"/>
    <property type="match status" value="1"/>
</dbReference>
<dbReference type="InterPro" id="IPR036960">
    <property type="entry name" value="T-box_sf"/>
</dbReference>
<keyword evidence="2 5" id="KW-0238">DNA-binding</keyword>
<evidence type="ECO:0000259" key="7">
    <source>
        <dbReference type="PROSITE" id="PS50252"/>
    </source>
</evidence>
<dbReference type="GO" id="GO:0000978">
    <property type="term" value="F:RNA polymerase II cis-regulatory region sequence-specific DNA binding"/>
    <property type="evidence" value="ECO:0007669"/>
    <property type="project" value="InterPro"/>
</dbReference>
<dbReference type="GO" id="GO:0000981">
    <property type="term" value="F:DNA-binding transcription factor activity, RNA polymerase II-specific"/>
    <property type="evidence" value="ECO:0007669"/>
    <property type="project" value="TreeGrafter"/>
</dbReference>
<dbReference type="PANTHER" id="PTHR11267">
    <property type="entry name" value="T-BOX PROTEIN-RELATED"/>
    <property type="match status" value="1"/>
</dbReference>
<dbReference type="GO" id="GO:0045893">
    <property type="term" value="P:positive regulation of DNA-templated transcription"/>
    <property type="evidence" value="ECO:0007669"/>
    <property type="project" value="InterPro"/>
</dbReference>
<dbReference type="InterPro" id="IPR001699">
    <property type="entry name" value="TF_T-box"/>
</dbReference>
<dbReference type="PRINTS" id="PR00937">
    <property type="entry name" value="TBOX"/>
</dbReference>
<feature type="compositionally biased region" description="Polar residues" evidence="6">
    <location>
        <begin position="797"/>
        <end position="808"/>
    </location>
</feature>
<dbReference type="eggNOG" id="KOG3585">
    <property type="taxonomic scope" value="Eukaryota"/>
</dbReference>
<dbReference type="Pfam" id="PF16059">
    <property type="entry name" value="MGA_dom"/>
    <property type="match status" value="1"/>
</dbReference>
<dbReference type="OMA" id="CASIIIN"/>
<evidence type="ECO:0000256" key="2">
    <source>
        <dbReference type="ARBA" id="ARBA00023125"/>
    </source>
</evidence>
<accession>G3PG96</accession>
<dbReference type="SUPFAM" id="SSF49417">
    <property type="entry name" value="p53-like transcription factors"/>
    <property type="match status" value="1"/>
</dbReference>
<dbReference type="PANTHER" id="PTHR11267:SF195">
    <property type="entry name" value="OPTOMOTOR-BLIND-RELATED-GENE-1, ISOFORM A"/>
    <property type="match status" value="1"/>
</dbReference>
<organism evidence="8">
    <name type="scientific">Gasterosteus aculeatus</name>
    <name type="common">Three-spined stickleback</name>
    <dbReference type="NCBI Taxonomy" id="69293"/>
    <lineage>
        <taxon>Eukaryota</taxon>
        <taxon>Metazoa</taxon>
        <taxon>Chordata</taxon>
        <taxon>Craniata</taxon>
        <taxon>Vertebrata</taxon>
        <taxon>Euteleostomi</taxon>
        <taxon>Actinopterygii</taxon>
        <taxon>Neopterygii</taxon>
        <taxon>Teleostei</taxon>
        <taxon>Neoteleostei</taxon>
        <taxon>Acanthomorphata</taxon>
        <taxon>Eupercaria</taxon>
        <taxon>Perciformes</taxon>
        <taxon>Cottioidei</taxon>
        <taxon>Gasterosteales</taxon>
        <taxon>Gasterosteidae</taxon>
        <taxon>Gasterosteus</taxon>
    </lineage>
</organism>
<dbReference type="InterPro" id="IPR008967">
    <property type="entry name" value="p53-like_TF_DNA-bd_sf"/>
</dbReference>
<dbReference type="InterPro" id="IPR046360">
    <property type="entry name" value="T-box_DNA-bd"/>
</dbReference>
<dbReference type="InterPro" id="IPR032060">
    <property type="entry name" value="MGA_dom"/>
</dbReference>
<dbReference type="Ensembl" id="ENSGACT00000016654.1">
    <property type="protein sequence ID" value="ENSGACP00000016620.1"/>
    <property type="gene ID" value="ENSGACG00000012570.1"/>
</dbReference>
<protein>
    <recommendedName>
        <fullName evidence="7">T-box domain-containing protein</fullName>
    </recommendedName>
</protein>
<dbReference type="PROSITE" id="PS50252">
    <property type="entry name" value="TBOX_3"/>
    <property type="match status" value="1"/>
</dbReference>
<keyword evidence="1" id="KW-0805">Transcription regulation</keyword>
<evidence type="ECO:0000256" key="3">
    <source>
        <dbReference type="ARBA" id="ARBA00023163"/>
    </source>
</evidence>
<keyword evidence="4 5" id="KW-0539">Nucleus</keyword>
<evidence type="ECO:0000256" key="6">
    <source>
        <dbReference type="SAM" id="MobiDB-lite"/>
    </source>
</evidence>
<dbReference type="STRING" id="69293.ENSGACP00000016620"/>
<dbReference type="InParanoid" id="G3PG96"/>
<comment type="caution">
    <text evidence="5">Lacks conserved residue(s) required for the propagation of feature annotation.</text>
</comment>
<feature type="region of interest" description="Disordered" evidence="6">
    <location>
        <begin position="488"/>
        <end position="521"/>
    </location>
</feature>
<dbReference type="Gene3D" id="2.60.40.820">
    <property type="entry name" value="Transcription factor, T-box"/>
    <property type="match status" value="1"/>
</dbReference>
<comment type="subcellular location">
    <subcellularLocation>
        <location evidence="5">Nucleus</location>
    </subcellularLocation>
</comment>
<name>G3PG96_GASAC</name>
<feature type="region of interest" description="Disordered" evidence="6">
    <location>
        <begin position="793"/>
        <end position="813"/>
    </location>
</feature>
<evidence type="ECO:0000313" key="8">
    <source>
        <dbReference type="Ensembl" id="ENSGACP00000016620.1"/>
    </source>
</evidence>
<reference evidence="8" key="2">
    <citation type="submission" date="2024-04" db="UniProtKB">
        <authorList>
            <consortium name="Ensembl"/>
        </authorList>
    </citation>
    <scope>IDENTIFICATION</scope>
</reference>
<dbReference type="GO" id="GO:0000785">
    <property type="term" value="C:chromatin"/>
    <property type="evidence" value="ECO:0007669"/>
    <property type="project" value="TreeGrafter"/>
</dbReference>
<sequence length="983" mass="110347">PSVLTFKGVTVTLENNSVWEQFYSCGTEMILTKQGRRMFPYCRYRLSGLDPNRQYSLVLSIVPSNKYKYRWSSTKWEITGRAEQQGQCLSRAFAHHYSPGLGTEWMNTLVSFYKLKLTNQPQDLDGYAVLHSLHRYIPRLHVIPVPDGNAPSPAQPVVMGPESMTFTFPQTEFMAVTTYQNFRITQLKINHNPFAKGFRDDGNNPRLSRLAQAAEAKSVAVTEPQSPSFTPAEPNIHLFFRTQESINNKEKEKVVDLSCIGIIQSNPIPQRIQLTRCLFLMVVVSTCMPTKPHGSDRKDPVVVLLTSVEYHKVAEGRGSDTSQRETQQKNPSVSNLLLSPFTDVRVEQLQHNKRNNQIIGLTWNNRNISHYVHAGVQCRVFKLNCWNYLLIITFPHSVASQVFSLLDSKNNFLLLSYSTKTSAFSNEQVTRLVLKPIMSPSTGDDPYVPCLRGKHSLGELVLVQKRPLVDPTEKPTEEPMEEPFTAITNAPATSTPIQGSSPGNHRRRKKINRRWTNSRGREWKAAAASPTVFHSPSLTVAMQPELDDVEGLLFVSFTSKEALEVHVGDKPANGTPVVSPMTPMEWKERETIGRLEAILLQDLRLLKHRQVIHPVLQEVGMKLSLLDPMMSIDLQYLGVQLPLSAPNLPEQWNGIGLISFTDKGASFISRTGKTSDMTQIKGWRDKFTRNKETSPSNCEGSQKNLSAFCSNMLDEYLESEAQYISERAAAFSTNSEDSVAYQLPVKSSSYVKTLDSVLQHRKAASKFPVGANRPCPLSHKPLLYSALAAPTPPLSRPETTIQAEVQSAQPPPPSTPVAQRYACFIYRVSALIKSSVLLSLEYISNSRSVVTLEQMSSFYKLSTYLPDLGQRPAMTPRASGLTKNQCILLRMELGAMTRGLSRTQLTEERLTVALAGLLTKQMLPREVFNVTKYPKYKVTLPECGEEFCILGCVCLSLRRTSSAPFHCRRPECMFGCACFKRRI</sequence>
<dbReference type="AlphaFoldDB" id="G3PG96"/>
<reference evidence="8" key="1">
    <citation type="submission" date="2006-01" db="EMBL/GenBank/DDBJ databases">
        <authorList>
            <person name="Lindblad-Toh K."/>
            <person name="Mauceli E."/>
            <person name="Grabherr M."/>
            <person name="Chang J.L."/>
            <person name="Lander E.S."/>
        </authorList>
    </citation>
    <scope>NUCLEOTIDE SEQUENCE [LARGE SCALE GENOMIC DNA]</scope>
</reference>
<proteinExistence type="predicted"/>
<evidence type="ECO:0000256" key="1">
    <source>
        <dbReference type="ARBA" id="ARBA00023015"/>
    </source>
</evidence>
<evidence type="ECO:0000256" key="4">
    <source>
        <dbReference type="ARBA" id="ARBA00023242"/>
    </source>
</evidence>
<dbReference type="GO" id="GO:0005634">
    <property type="term" value="C:nucleus"/>
    <property type="evidence" value="ECO:0007669"/>
    <property type="project" value="UniProtKB-SubCell"/>
</dbReference>
<keyword evidence="3" id="KW-0804">Transcription</keyword>
<dbReference type="Pfam" id="PF00907">
    <property type="entry name" value="T-box"/>
    <property type="match status" value="1"/>
</dbReference>
<feature type="compositionally biased region" description="Basic residues" evidence="6">
    <location>
        <begin position="504"/>
        <end position="513"/>
    </location>
</feature>